<dbReference type="Gene3D" id="3.40.30.10">
    <property type="entry name" value="Glutaredoxin"/>
    <property type="match status" value="1"/>
</dbReference>
<dbReference type="CDD" id="cd02947">
    <property type="entry name" value="TRX_family"/>
    <property type="match status" value="1"/>
</dbReference>
<protein>
    <submittedName>
        <fullName evidence="3">Thioredoxin family protein</fullName>
    </submittedName>
</protein>
<gene>
    <name evidence="3" type="ORF">H9861_02070</name>
</gene>
<evidence type="ECO:0000259" key="2">
    <source>
        <dbReference type="PROSITE" id="PS51352"/>
    </source>
</evidence>
<name>A0A9D1UW74_9LACO</name>
<proteinExistence type="predicted"/>
<dbReference type="EMBL" id="DXFP01000014">
    <property type="protein sequence ID" value="HIX01521.1"/>
    <property type="molecule type" value="Genomic_DNA"/>
</dbReference>
<dbReference type="InterPro" id="IPR046698">
    <property type="entry name" value="PedC-like"/>
</dbReference>
<reference evidence="3" key="2">
    <citation type="submission" date="2021-04" db="EMBL/GenBank/DDBJ databases">
        <authorList>
            <person name="Gilroy R."/>
        </authorList>
    </citation>
    <scope>NUCLEOTIDE SEQUENCE</scope>
    <source>
        <strain evidence="3">6627</strain>
    </source>
</reference>
<feature type="signal peptide" evidence="1">
    <location>
        <begin position="1"/>
        <end position="24"/>
    </location>
</feature>
<dbReference type="Pfam" id="PF20207">
    <property type="entry name" value="DUF6568"/>
    <property type="match status" value="1"/>
</dbReference>
<evidence type="ECO:0000256" key="1">
    <source>
        <dbReference type="SAM" id="SignalP"/>
    </source>
</evidence>
<sequence>MKKLILEVFMALILSVMGFSTAKADPININKENEAINKQSEPDITAQQINQYNQNVSNTVQINGVTFDSVHSGKTAVVYVGFAECPHCEKFVPILHKFIEDTGVPVYYLNLDNLGQINSDFINDMQRFKINSTPTVFLLKHGKIIHHYVGDNITENELITLTKYHY</sequence>
<dbReference type="AlphaFoldDB" id="A0A9D1UW74"/>
<organism evidence="3 4">
    <name type="scientific">Candidatus Ligilactobacillus excrementigallinarum</name>
    <dbReference type="NCBI Taxonomy" id="2838641"/>
    <lineage>
        <taxon>Bacteria</taxon>
        <taxon>Bacillati</taxon>
        <taxon>Bacillota</taxon>
        <taxon>Bacilli</taxon>
        <taxon>Lactobacillales</taxon>
        <taxon>Lactobacillaceae</taxon>
        <taxon>Ligilactobacillus</taxon>
    </lineage>
</organism>
<feature type="chain" id="PRO_5038679725" evidence="1">
    <location>
        <begin position="25"/>
        <end position="166"/>
    </location>
</feature>
<dbReference type="Proteomes" id="UP000823963">
    <property type="component" value="Unassembled WGS sequence"/>
</dbReference>
<reference evidence="3" key="1">
    <citation type="journal article" date="2021" name="PeerJ">
        <title>Extensive microbial diversity within the chicken gut microbiome revealed by metagenomics and culture.</title>
        <authorList>
            <person name="Gilroy R."/>
            <person name="Ravi A."/>
            <person name="Getino M."/>
            <person name="Pursley I."/>
            <person name="Horton D.L."/>
            <person name="Alikhan N.F."/>
            <person name="Baker D."/>
            <person name="Gharbi K."/>
            <person name="Hall N."/>
            <person name="Watson M."/>
            <person name="Adriaenssens E.M."/>
            <person name="Foster-Nyarko E."/>
            <person name="Jarju S."/>
            <person name="Secka A."/>
            <person name="Antonio M."/>
            <person name="Oren A."/>
            <person name="Chaudhuri R.R."/>
            <person name="La Ragione R."/>
            <person name="Hildebrand F."/>
            <person name="Pallen M.J."/>
        </authorList>
    </citation>
    <scope>NUCLEOTIDE SEQUENCE</scope>
    <source>
        <strain evidence="3">6627</strain>
    </source>
</reference>
<feature type="domain" description="Thioredoxin" evidence="2">
    <location>
        <begin position="35"/>
        <end position="166"/>
    </location>
</feature>
<dbReference type="SUPFAM" id="SSF52833">
    <property type="entry name" value="Thioredoxin-like"/>
    <property type="match status" value="1"/>
</dbReference>
<keyword evidence="1" id="KW-0732">Signal</keyword>
<dbReference type="InterPro" id="IPR036249">
    <property type="entry name" value="Thioredoxin-like_sf"/>
</dbReference>
<dbReference type="PROSITE" id="PS51352">
    <property type="entry name" value="THIOREDOXIN_2"/>
    <property type="match status" value="1"/>
</dbReference>
<comment type="caution">
    <text evidence="3">The sequence shown here is derived from an EMBL/GenBank/DDBJ whole genome shotgun (WGS) entry which is preliminary data.</text>
</comment>
<dbReference type="InterPro" id="IPR013766">
    <property type="entry name" value="Thioredoxin_domain"/>
</dbReference>
<accession>A0A9D1UW74</accession>
<evidence type="ECO:0000313" key="3">
    <source>
        <dbReference type="EMBL" id="HIX01521.1"/>
    </source>
</evidence>
<evidence type="ECO:0000313" key="4">
    <source>
        <dbReference type="Proteomes" id="UP000823963"/>
    </source>
</evidence>